<feature type="non-terminal residue" evidence="9">
    <location>
        <position position="1"/>
    </location>
</feature>
<dbReference type="AlphaFoldDB" id="V4AFS5"/>
<feature type="non-terminal residue" evidence="9">
    <location>
        <position position="216"/>
    </location>
</feature>
<dbReference type="CDD" id="cd01876">
    <property type="entry name" value="YihA_EngB"/>
    <property type="match status" value="1"/>
</dbReference>
<keyword evidence="4" id="KW-0479">Metal-binding</keyword>
<evidence type="ECO:0000256" key="7">
    <source>
        <dbReference type="ARBA" id="ARBA00023134"/>
    </source>
</evidence>
<evidence type="ECO:0000313" key="9">
    <source>
        <dbReference type="EMBL" id="ESO93985.1"/>
    </source>
</evidence>
<keyword evidence="6" id="KW-0460">Magnesium</keyword>
<protein>
    <recommendedName>
        <fullName evidence="3">GTP-binding protein 8</fullName>
    </recommendedName>
</protein>
<dbReference type="PROSITE" id="PS51706">
    <property type="entry name" value="G_ENGB"/>
    <property type="match status" value="1"/>
</dbReference>
<evidence type="ECO:0000256" key="1">
    <source>
        <dbReference type="ARBA" id="ARBA00001946"/>
    </source>
</evidence>
<evidence type="ECO:0000256" key="6">
    <source>
        <dbReference type="ARBA" id="ARBA00022842"/>
    </source>
</evidence>
<dbReference type="HOGENOM" id="CLU_033732_2_2_1"/>
<dbReference type="CTD" id="20251329"/>
<dbReference type="SUPFAM" id="SSF52540">
    <property type="entry name" value="P-loop containing nucleoside triphosphate hydrolases"/>
    <property type="match status" value="1"/>
</dbReference>
<dbReference type="InterPro" id="IPR006073">
    <property type="entry name" value="GTP-bd"/>
</dbReference>
<dbReference type="GO" id="GO:0005525">
    <property type="term" value="F:GTP binding"/>
    <property type="evidence" value="ECO:0007669"/>
    <property type="project" value="UniProtKB-KW"/>
</dbReference>
<dbReference type="NCBIfam" id="TIGR03598">
    <property type="entry name" value="GTPase_YsxC"/>
    <property type="match status" value="1"/>
</dbReference>
<evidence type="ECO:0000256" key="4">
    <source>
        <dbReference type="ARBA" id="ARBA00022723"/>
    </source>
</evidence>
<dbReference type="KEGG" id="lgi:LOTGIDRAFT_56017"/>
<dbReference type="GO" id="GO:0046872">
    <property type="term" value="F:metal ion binding"/>
    <property type="evidence" value="ECO:0007669"/>
    <property type="project" value="UniProtKB-KW"/>
</dbReference>
<gene>
    <name evidence="9" type="ORF">LOTGIDRAFT_56017</name>
</gene>
<comment type="similarity">
    <text evidence="2">Belongs to the TRAFAC class TrmE-Era-EngA-EngB-Septin-like GTPase superfamily. EngB GTPase family.</text>
</comment>
<keyword evidence="5" id="KW-0547">Nucleotide-binding</keyword>
<dbReference type="GeneID" id="20251329"/>
<evidence type="ECO:0000256" key="2">
    <source>
        <dbReference type="ARBA" id="ARBA00009638"/>
    </source>
</evidence>
<dbReference type="Gene3D" id="3.40.50.300">
    <property type="entry name" value="P-loop containing nucleotide triphosphate hydrolases"/>
    <property type="match status" value="1"/>
</dbReference>
<dbReference type="OMA" id="ISWFLKV"/>
<dbReference type="InterPro" id="IPR030393">
    <property type="entry name" value="G_ENGB_dom"/>
</dbReference>
<reference evidence="9 10" key="1">
    <citation type="journal article" date="2013" name="Nature">
        <title>Insights into bilaterian evolution from three spiralian genomes.</title>
        <authorList>
            <person name="Simakov O."/>
            <person name="Marletaz F."/>
            <person name="Cho S.J."/>
            <person name="Edsinger-Gonzales E."/>
            <person name="Havlak P."/>
            <person name="Hellsten U."/>
            <person name="Kuo D.H."/>
            <person name="Larsson T."/>
            <person name="Lv J."/>
            <person name="Arendt D."/>
            <person name="Savage R."/>
            <person name="Osoegawa K."/>
            <person name="de Jong P."/>
            <person name="Grimwood J."/>
            <person name="Chapman J.A."/>
            <person name="Shapiro H."/>
            <person name="Aerts A."/>
            <person name="Otillar R.P."/>
            <person name="Terry A.Y."/>
            <person name="Boore J.L."/>
            <person name="Grigoriev I.V."/>
            <person name="Lindberg D.R."/>
            <person name="Seaver E.C."/>
            <person name="Weisblat D.A."/>
            <person name="Putnam N.H."/>
            <person name="Rokhsar D.S."/>
        </authorList>
    </citation>
    <scope>NUCLEOTIDE SEQUENCE [LARGE SCALE GENOMIC DNA]</scope>
</reference>
<sequence length="216" mass="24411">LFQPTCDDMKKSELIFTPNHDNRIRYITGSHNLDSLPDINLPEVAFIGRSNVGKSSLIKALFRKVPDIAVKVSKKPGHTRVLQFFQVGKYLNLVDMPGYGYNMPEHYEECVESYIQNRRQLLRLFLLIDASTGITKTDEIGLDMLGEYPKPFTIVLTKIDKVGYSQIIKNVMSVVNEINNGFNNTACFKQPFLVSSVSKQGIPLLQSFIAYTTVTL</sequence>
<dbReference type="Pfam" id="PF01926">
    <property type="entry name" value="MMR_HSR1"/>
    <property type="match status" value="1"/>
</dbReference>
<proteinExistence type="inferred from homology"/>
<comment type="cofactor">
    <cofactor evidence="1">
        <name>Mg(2+)</name>
        <dbReference type="ChEBI" id="CHEBI:18420"/>
    </cofactor>
</comment>
<dbReference type="PANTHER" id="PTHR46498:SF1">
    <property type="entry name" value="GTP-BINDING PROTEIN 8"/>
    <property type="match status" value="1"/>
</dbReference>
<evidence type="ECO:0000256" key="5">
    <source>
        <dbReference type="ARBA" id="ARBA00022741"/>
    </source>
</evidence>
<dbReference type="Proteomes" id="UP000030746">
    <property type="component" value="Unassembled WGS sequence"/>
</dbReference>
<dbReference type="HAMAP" id="MF_00321">
    <property type="entry name" value="GTPase_EngB"/>
    <property type="match status" value="1"/>
</dbReference>
<evidence type="ECO:0000256" key="3">
    <source>
        <dbReference type="ARBA" id="ARBA00015370"/>
    </source>
</evidence>
<dbReference type="InterPro" id="IPR019987">
    <property type="entry name" value="GTP-bd_ribosome_bio_YsxC"/>
</dbReference>
<keyword evidence="10" id="KW-1185">Reference proteome</keyword>
<organism evidence="9 10">
    <name type="scientific">Lottia gigantea</name>
    <name type="common">Giant owl limpet</name>
    <dbReference type="NCBI Taxonomy" id="225164"/>
    <lineage>
        <taxon>Eukaryota</taxon>
        <taxon>Metazoa</taxon>
        <taxon>Spiralia</taxon>
        <taxon>Lophotrochozoa</taxon>
        <taxon>Mollusca</taxon>
        <taxon>Gastropoda</taxon>
        <taxon>Patellogastropoda</taxon>
        <taxon>Lottioidea</taxon>
        <taxon>Lottiidae</taxon>
        <taxon>Lottia</taxon>
    </lineage>
</organism>
<keyword evidence="7" id="KW-0342">GTP-binding</keyword>
<dbReference type="STRING" id="225164.V4AFS5"/>
<dbReference type="EMBL" id="KB201890">
    <property type="protein sequence ID" value="ESO93985.1"/>
    <property type="molecule type" value="Genomic_DNA"/>
</dbReference>
<feature type="domain" description="EngB-type G" evidence="8">
    <location>
        <begin position="40"/>
        <end position="215"/>
    </location>
</feature>
<dbReference type="InterPro" id="IPR052279">
    <property type="entry name" value="EngB_GTPase"/>
</dbReference>
<evidence type="ECO:0000313" key="10">
    <source>
        <dbReference type="Proteomes" id="UP000030746"/>
    </source>
</evidence>
<dbReference type="GO" id="GO:0005739">
    <property type="term" value="C:mitochondrion"/>
    <property type="evidence" value="ECO:0007669"/>
    <property type="project" value="TreeGrafter"/>
</dbReference>
<dbReference type="RefSeq" id="XP_009055259.1">
    <property type="nucleotide sequence ID" value="XM_009057011.1"/>
</dbReference>
<dbReference type="PANTHER" id="PTHR46498">
    <property type="entry name" value="GTP-BINDING PROTEIN 8"/>
    <property type="match status" value="1"/>
</dbReference>
<dbReference type="InterPro" id="IPR027417">
    <property type="entry name" value="P-loop_NTPase"/>
</dbReference>
<accession>V4AFS5</accession>
<dbReference type="OrthoDB" id="391988at2759"/>
<name>V4AFS5_LOTGI</name>
<evidence type="ECO:0000259" key="8">
    <source>
        <dbReference type="PROSITE" id="PS51706"/>
    </source>
</evidence>